<organism evidence="1 2">
    <name type="scientific">Vineibacter terrae</name>
    <dbReference type="NCBI Taxonomy" id="2586908"/>
    <lineage>
        <taxon>Bacteria</taxon>
        <taxon>Pseudomonadati</taxon>
        <taxon>Pseudomonadota</taxon>
        <taxon>Alphaproteobacteria</taxon>
        <taxon>Hyphomicrobiales</taxon>
        <taxon>Vineibacter</taxon>
    </lineage>
</organism>
<dbReference type="Proteomes" id="UP000321638">
    <property type="component" value="Unassembled WGS sequence"/>
</dbReference>
<gene>
    <name evidence="1" type="ORF">FHP25_17300</name>
</gene>
<evidence type="ECO:0000313" key="2">
    <source>
        <dbReference type="Proteomes" id="UP000321638"/>
    </source>
</evidence>
<accession>A0A5C8PK45</accession>
<keyword evidence="2" id="KW-1185">Reference proteome</keyword>
<name>A0A5C8PK45_9HYPH</name>
<proteinExistence type="predicted"/>
<comment type="caution">
    <text evidence="1">The sequence shown here is derived from an EMBL/GenBank/DDBJ whole genome shotgun (WGS) entry which is preliminary data.</text>
</comment>
<dbReference type="RefSeq" id="WP_147848208.1">
    <property type="nucleotide sequence ID" value="NZ_VDUZ01000019.1"/>
</dbReference>
<protein>
    <submittedName>
        <fullName evidence="1">Uncharacterized protein</fullName>
    </submittedName>
</protein>
<dbReference type="AlphaFoldDB" id="A0A5C8PK45"/>
<dbReference type="EMBL" id="VDUZ01000019">
    <property type="protein sequence ID" value="TXL74246.1"/>
    <property type="molecule type" value="Genomic_DNA"/>
</dbReference>
<sequence length="112" mass="11875">MVVLSSDAAAARDHHRAGSGFAKEGAMRWVILPLLAVGMAGCVQDQGYYGGPPPPRGGYYDPPPRYYGGGGYGSGDRCAFQTRRGTVTGYIPSGKNRCCINTREGESCQRLG</sequence>
<dbReference type="OrthoDB" id="10012127at2"/>
<reference evidence="1 2" key="1">
    <citation type="submission" date="2019-06" db="EMBL/GenBank/DDBJ databases">
        <title>New taxonomy in bacterial strain CC-CFT640, isolated from vineyard.</title>
        <authorList>
            <person name="Lin S.-Y."/>
            <person name="Tsai C.-F."/>
            <person name="Young C.-C."/>
        </authorList>
    </citation>
    <scope>NUCLEOTIDE SEQUENCE [LARGE SCALE GENOMIC DNA]</scope>
    <source>
        <strain evidence="1 2">CC-CFT640</strain>
    </source>
</reference>
<evidence type="ECO:0000313" key="1">
    <source>
        <dbReference type="EMBL" id="TXL74246.1"/>
    </source>
</evidence>